<keyword evidence="3 10" id="KW-0489">Methyltransferase</keyword>
<gene>
    <name evidence="10" type="ORF">ACFSDX_18850</name>
</gene>
<proteinExistence type="inferred from homology"/>
<dbReference type="InterPro" id="IPR044946">
    <property type="entry name" value="Restrct_endonuc_typeI_TRD_sf"/>
</dbReference>
<evidence type="ECO:0000313" key="11">
    <source>
        <dbReference type="Proteomes" id="UP001597197"/>
    </source>
</evidence>
<dbReference type="PANTHER" id="PTHR42933">
    <property type="entry name" value="SLR6095 PROTEIN"/>
    <property type="match status" value="1"/>
</dbReference>
<evidence type="ECO:0000256" key="7">
    <source>
        <dbReference type="ARBA" id="ARBA00023125"/>
    </source>
</evidence>
<evidence type="ECO:0000256" key="6">
    <source>
        <dbReference type="ARBA" id="ARBA00022747"/>
    </source>
</evidence>
<dbReference type="InterPro" id="IPR051537">
    <property type="entry name" value="DNA_Adenine_Mtase"/>
</dbReference>
<dbReference type="SUPFAM" id="SSF53335">
    <property type="entry name" value="S-adenosyl-L-methionine-dependent methyltransferases"/>
    <property type="match status" value="1"/>
</dbReference>
<evidence type="ECO:0000256" key="5">
    <source>
        <dbReference type="ARBA" id="ARBA00022691"/>
    </source>
</evidence>
<dbReference type="SUPFAM" id="SSF116734">
    <property type="entry name" value="DNA methylase specificity domain"/>
    <property type="match status" value="1"/>
</dbReference>
<dbReference type="RefSeq" id="WP_382316373.1">
    <property type="nucleotide sequence ID" value="NZ_JBHUFD010000012.1"/>
</dbReference>
<protein>
    <recommendedName>
        <fullName evidence="2">site-specific DNA-methyltransferase (adenine-specific)</fullName>
        <ecNumber evidence="2">2.1.1.72</ecNumber>
    </recommendedName>
</protein>
<dbReference type="EC" id="2.1.1.72" evidence="2"/>
<feature type="domain" description="DNA methylase adenine-specific" evidence="9">
    <location>
        <begin position="129"/>
        <end position="350"/>
    </location>
</feature>
<dbReference type="GO" id="GO:0008168">
    <property type="term" value="F:methyltransferase activity"/>
    <property type="evidence" value="ECO:0007669"/>
    <property type="project" value="UniProtKB-KW"/>
</dbReference>
<keyword evidence="5" id="KW-0949">S-adenosyl-L-methionine</keyword>
<dbReference type="PANTHER" id="PTHR42933:SF3">
    <property type="entry name" value="TYPE I RESTRICTION ENZYME MJAVIII METHYLASE SUBUNIT"/>
    <property type="match status" value="1"/>
</dbReference>
<reference evidence="11" key="1">
    <citation type="journal article" date="2019" name="Int. J. Syst. Evol. Microbiol.">
        <title>The Global Catalogue of Microorganisms (GCM) 10K type strain sequencing project: providing services to taxonomists for standard genome sequencing and annotation.</title>
        <authorList>
            <consortium name="The Broad Institute Genomics Platform"/>
            <consortium name="The Broad Institute Genome Sequencing Center for Infectious Disease"/>
            <person name="Wu L."/>
            <person name="Ma J."/>
        </authorList>
    </citation>
    <scope>NUCLEOTIDE SEQUENCE [LARGE SCALE GENOMIC DNA]</scope>
    <source>
        <strain evidence="11">CGMCC 1.15795</strain>
    </source>
</reference>
<keyword evidence="4" id="KW-0808">Transferase</keyword>
<name>A0ABW4QY09_9BACT</name>
<dbReference type="Proteomes" id="UP001597197">
    <property type="component" value="Unassembled WGS sequence"/>
</dbReference>
<evidence type="ECO:0000256" key="2">
    <source>
        <dbReference type="ARBA" id="ARBA00011900"/>
    </source>
</evidence>
<dbReference type="Gene3D" id="3.90.220.20">
    <property type="entry name" value="DNA methylase specificity domains"/>
    <property type="match status" value="1"/>
</dbReference>
<evidence type="ECO:0000256" key="3">
    <source>
        <dbReference type="ARBA" id="ARBA00022603"/>
    </source>
</evidence>
<comment type="catalytic activity">
    <reaction evidence="8">
        <text>a 2'-deoxyadenosine in DNA + S-adenosyl-L-methionine = an N(6)-methyl-2'-deoxyadenosine in DNA + S-adenosyl-L-homocysteine + H(+)</text>
        <dbReference type="Rhea" id="RHEA:15197"/>
        <dbReference type="Rhea" id="RHEA-COMP:12418"/>
        <dbReference type="Rhea" id="RHEA-COMP:12419"/>
        <dbReference type="ChEBI" id="CHEBI:15378"/>
        <dbReference type="ChEBI" id="CHEBI:57856"/>
        <dbReference type="ChEBI" id="CHEBI:59789"/>
        <dbReference type="ChEBI" id="CHEBI:90615"/>
        <dbReference type="ChEBI" id="CHEBI:90616"/>
        <dbReference type="EC" id="2.1.1.72"/>
    </reaction>
</comment>
<dbReference type="InterPro" id="IPR029063">
    <property type="entry name" value="SAM-dependent_MTases_sf"/>
</dbReference>
<evidence type="ECO:0000256" key="1">
    <source>
        <dbReference type="ARBA" id="ARBA00006594"/>
    </source>
</evidence>
<evidence type="ECO:0000259" key="9">
    <source>
        <dbReference type="Pfam" id="PF02384"/>
    </source>
</evidence>
<accession>A0ABW4QY09</accession>
<dbReference type="GO" id="GO:0032259">
    <property type="term" value="P:methylation"/>
    <property type="evidence" value="ECO:0007669"/>
    <property type="project" value="UniProtKB-KW"/>
</dbReference>
<dbReference type="Gene3D" id="3.40.50.150">
    <property type="entry name" value="Vaccinia Virus protein VP39"/>
    <property type="match status" value="1"/>
</dbReference>
<sequence>MKRPSAPSLNLQKQIIKLFSIVREEGHTSSYSIVPAFLILGRLSTILGVDAYSSQAFYTSALSNNSYQRERNAADSALAWLGDYMLRLSPSMRQRLVHEIELFNLPTLTQVEFEDVIDFAFDQLPRYNHGSGEFSTPAELTELIASIYKAKPGMCVYNPQAGTAALISFLDPAVIYLGQEQSDEVRKLASLRLVAHQRSSAHLLPGTAVEQWPQLPAADLILATHPVFGGSNRVNQLLDGLPSSMPVDAAFVHAILRHMQPQSQAVIPVALGFLFQQGKSYRLLREELVTSGVLEAVVDFPAGLLLPYTNVRLALLMLNKARSYGAPVLMLDAESYVHRKGKQAILDTSALLTALAQPTGATGAHFIAPSDFSRHDYDLSYRRYLLPAEPVQNQVRFEEIVEPIRLRHERPVEGRLLRIRDMKSDNLNFTLASSELPVDQFSGRSLVSLKQDALLVALQGGRPKPTWYTHQAGDEVFFSPSSILPLQLNQDKVVLDYLIAELNSDFVQEQFRSMNRGMAMPTVRKADLLQLIINLPSIVEQHNLVRLAS</sequence>
<comment type="similarity">
    <text evidence="1">Belongs to the N(4)/N(6)-methyltransferase family.</text>
</comment>
<keyword evidence="7" id="KW-0238">DNA-binding</keyword>
<evidence type="ECO:0000256" key="4">
    <source>
        <dbReference type="ARBA" id="ARBA00022679"/>
    </source>
</evidence>
<evidence type="ECO:0000256" key="8">
    <source>
        <dbReference type="ARBA" id="ARBA00047942"/>
    </source>
</evidence>
<keyword evidence="11" id="KW-1185">Reference proteome</keyword>
<dbReference type="Pfam" id="PF02384">
    <property type="entry name" value="N6_Mtase"/>
    <property type="match status" value="1"/>
</dbReference>
<evidence type="ECO:0000313" key="10">
    <source>
        <dbReference type="EMBL" id="MFD1874508.1"/>
    </source>
</evidence>
<keyword evidence="6" id="KW-0680">Restriction system</keyword>
<dbReference type="InterPro" id="IPR003356">
    <property type="entry name" value="DNA_methylase_A-5"/>
</dbReference>
<comment type="caution">
    <text evidence="10">The sequence shown here is derived from an EMBL/GenBank/DDBJ whole genome shotgun (WGS) entry which is preliminary data.</text>
</comment>
<organism evidence="10 11">
    <name type="scientific">Hymenobacter bucti</name>
    <dbReference type="NCBI Taxonomy" id="1844114"/>
    <lineage>
        <taxon>Bacteria</taxon>
        <taxon>Pseudomonadati</taxon>
        <taxon>Bacteroidota</taxon>
        <taxon>Cytophagia</taxon>
        <taxon>Cytophagales</taxon>
        <taxon>Hymenobacteraceae</taxon>
        <taxon>Hymenobacter</taxon>
    </lineage>
</organism>
<dbReference type="EMBL" id="JBHUFD010000012">
    <property type="protein sequence ID" value="MFD1874508.1"/>
    <property type="molecule type" value="Genomic_DNA"/>
</dbReference>